<dbReference type="eggNOG" id="KOG1075">
    <property type="taxonomic scope" value="Eukaryota"/>
</dbReference>
<dbReference type="PROSITE" id="PS50878">
    <property type="entry name" value="RT_POL"/>
    <property type="match status" value="1"/>
</dbReference>
<dbReference type="InterPro" id="IPR043502">
    <property type="entry name" value="DNA/RNA_pol_sf"/>
</dbReference>
<name>T1IVY6_STRMM</name>
<dbReference type="Pfam" id="PF14529">
    <property type="entry name" value="Exo_endo_phos_2"/>
    <property type="match status" value="1"/>
</dbReference>
<accession>T1IVY6</accession>
<proteinExistence type="predicted"/>
<dbReference type="OMA" id="WNEERCK"/>
<dbReference type="GO" id="GO:0071897">
    <property type="term" value="P:DNA biosynthetic process"/>
    <property type="evidence" value="ECO:0007669"/>
    <property type="project" value="UniProtKB-ARBA"/>
</dbReference>
<keyword evidence="4" id="KW-1185">Reference proteome</keyword>
<reference evidence="3" key="2">
    <citation type="submission" date="2015-02" db="UniProtKB">
        <authorList>
            <consortium name="EnsemblMetazoa"/>
        </authorList>
    </citation>
    <scope>IDENTIFICATION</scope>
</reference>
<evidence type="ECO:0000256" key="1">
    <source>
        <dbReference type="SAM" id="Coils"/>
    </source>
</evidence>
<dbReference type="STRING" id="126957.T1IVY6"/>
<protein>
    <recommendedName>
        <fullName evidence="2">Reverse transcriptase domain-containing protein</fullName>
    </recommendedName>
</protein>
<dbReference type="PhylomeDB" id="T1IVY6"/>
<dbReference type="Pfam" id="PF00078">
    <property type="entry name" value="RVT_1"/>
    <property type="match status" value="1"/>
</dbReference>
<evidence type="ECO:0000313" key="4">
    <source>
        <dbReference type="Proteomes" id="UP000014500"/>
    </source>
</evidence>
<dbReference type="InterPro" id="IPR000477">
    <property type="entry name" value="RT_dom"/>
</dbReference>
<dbReference type="InterPro" id="IPR005135">
    <property type="entry name" value="Endo/exonuclease/phosphatase"/>
</dbReference>
<feature type="coiled-coil region" evidence="1">
    <location>
        <begin position="1"/>
        <end position="28"/>
    </location>
</feature>
<evidence type="ECO:0000259" key="2">
    <source>
        <dbReference type="PROSITE" id="PS50878"/>
    </source>
</evidence>
<sequence length="706" mass="81865">MELILAELKQIRLENRDTREQLEMIRMENKATSSKLEQISELIGHERVKRKELESNMKSALERVDKDVWENNRRLEKMDQLLRKSNLIFRGLQEEDEAVEDISVKIINIIEQYYKFTPRDVIKAYRLGRKGSRPRPVFVEFDGAREPAKILAGRIALKSTEIYVDEDCTQEARQRKFQLLNEAKKCREAGKKAFVRNEKLIVDAEVFVWNSSLQEVEFSHNLKPKNEMRNEKIKRKAQRQNGGGCSTDVIRGVESRKAIVSSLSSSFLVWNVAGIYNKQPEFWKFIYENDFIVLLETWTEQKDFLRLKGSLNSEFDWFFVPASRVHKKGRAMGGQLVGVRSCAEMKVVNTLQWEKGLILDLKIGLFSCLVVTIYNSVGIKEVRDLLSPIILDAEIKDKSFYLVGDFNARIGDHTIDLGTHSVIRQSEDLTLNPEGEQLIDWCYDHQLDIANGVVVGDELGKITFVGMRGHSVVDYILTNDLDSITRMFVDERVDSDHLPIVFNLFVELNRQTGKQAQSRGKWIWNSKLAANFTAKIDNWVEEFQGNPQVGLTLSSGPRRRLLGWINEMWRQQVWLPQWRVGIICPIFKAGNASLPSNYRGITLLNGIYKVITAMMAKRISSWLEENHKIKESQAGFRRGYSTRDHLFTLNSLIENRFRKKGKLYVLFLDFKVAFDSIDRTKLFEKIWKIGIRGHMFSMIKKIYEET</sequence>
<feature type="domain" description="Reverse transcriptase" evidence="2">
    <location>
        <begin position="567"/>
        <end position="706"/>
    </location>
</feature>
<dbReference type="Proteomes" id="UP000014500">
    <property type="component" value="Unassembled WGS sequence"/>
</dbReference>
<dbReference type="PANTHER" id="PTHR19446">
    <property type="entry name" value="REVERSE TRANSCRIPTASES"/>
    <property type="match status" value="1"/>
</dbReference>
<dbReference type="AlphaFoldDB" id="T1IVY6"/>
<dbReference type="Gene3D" id="3.60.10.10">
    <property type="entry name" value="Endonuclease/exonuclease/phosphatase"/>
    <property type="match status" value="1"/>
</dbReference>
<dbReference type="HOGENOM" id="CLU_391099_0_0_1"/>
<dbReference type="SUPFAM" id="SSF56672">
    <property type="entry name" value="DNA/RNA polymerases"/>
    <property type="match status" value="1"/>
</dbReference>
<dbReference type="GO" id="GO:0003824">
    <property type="term" value="F:catalytic activity"/>
    <property type="evidence" value="ECO:0007669"/>
    <property type="project" value="InterPro"/>
</dbReference>
<organism evidence="3 4">
    <name type="scientific">Strigamia maritima</name>
    <name type="common">European centipede</name>
    <name type="synonym">Geophilus maritimus</name>
    <dbReference type="NCBI Taxonomy" id="126957"/>
    <lineage>
        <taxon>Eukaryota</taxon>
        <taxon>Metazoa</taxon>
        <taxon>Ecdysozoa</taxon>
        <taxon>Arthropoda</taxon>
        <taxon>Myriapoda</taxon>
        <taxon>Chilopoda</taxon>
        <taxon>Pleurostigmophora</taxon>
        <taxon>Geophilomorpha</taxon>
        <taxon>Linotaeniidae</taxon>
        <taxon>Strigamia</taxon>
    </lineage>
</organism>
<keyword evidence="1" id="KW-0175">Coiled coil</keyword>
<dbReference type="SUPFAM" id="SSF56219">
    <property type="entry name" value="DNase I-like"/>
    <property type="match status" value="1"/>
</dbReference>
<dbReference type="CDD" id="cd01650">
    <property type="entry name" value="RT_nLTR_like"/>
    <property type="match status" value="1"/>
</dbReference>
<reference evidence="4" key="1">
    <citation type="submission" date="2011-05" db="EMBL/GenBank/DDBJ databases">
        <authorList>
            <person name="Richards S.R."/>
            <person name="Qu J."/>
            <person name="Jiang H."/>
            <person name="Jhangiani S.N."/>
            <person name="Agravi P."/>
            <person name="Goodspeed R."/>
            <person name="Gross S."/>
            <person name="Mandapat C."/>
            <person name="Jackson L."/>
            <person name="Mathew T."/>
            <person name="Pu L."/>
            <person name="Thornton R."/>
            <person name="Saada N."/>
            <person name="Wilczek-Boney K.B."/>
            <person name="Lee S."/>
            <person name="Kovar C."/>
            <person name="Wu Y."/>
            <person name="Scherer S.E."/>
            <person name="Worley K.C."/>
            <person name="Muzny D.M."/>
            <person name="Gibbs R."/>
        </authorList>
    </citation>
    <scope>NUCLEOTIDE SEQUENCE</scope>
    <source>
        <strain evidence="4">Brora</strain>
    </source>
</reference>
<evidence type="ECO:0000313" key="3">
    <source>
        <dbReference type="EnsemblMetazoa" id="SMAR005344-PA"/>
    </source>
</evidence>
<dbReference type="EnsemblMetazoa" id="SMAR005344-RA">
    <property type="protein sequence ID" value="SMAR005344-PA"/>
    <property type="gene ID" value="SMAR005344"/>
</dbReference>
<dbReference type="EMBL" id="JH431600">
    <property type="status" value="NOT_ANNOTATED_CDS"/>
    <property type="molecule type" value="Genomic_DNA"/>
</dbReference>
<dbReference type="InterPro" id="IPR036691">
    <property type="entry name" value="Endo/exonu/phosph_ase_sf"/>
</dbReference>